<name>A0A4V3JWX9_9LEPT</name>
<dbReference type="InterPro" id="IPR052733">
    <property type="entry name" value="Chloroplast_QOR"/>
</dbReference>
<dbReference type="RefSeq" id="WP_135764535.1">
    <property type="nucleotide sequence ID" value="NZ_RQHV01000050.1"/>
</dbReference>
<accession>A0A4V3JWX9</accession>
<dbReference type="InterPro" id="IPR011032">
    <property type="entry name" value="GroES-like_sf"/>
</dbReference>
<proteinExistence type="predicted"/>
<dbReference type="Pfam" id="PF08240">
    <property type="entry name" value="ADH_N"/>
    <property type="match status" value="1"/>
</dbReference>
<dbReference type="Pfam" id="PF13602">
    <property type="entry name" value="ADH_zinc_N_2"/>
    <property type="match status" value="1"/>
</dbReference>
<gene>
    <name evidence="2" type="ORF">EHS11_11390</name>
</gene>
<keyword evidence="3" id="KW-1185">Reference proteome</keyword>
<dbReference type="AlphaFoldDB" id="A0A4V3JWX9"/>
<dbReference type="Gene3D" id="3.40.50.720">
    <property type="entry name" value="NAD(P)-binding Rossmann-like Domain"/>
    <property type="match status" value="1"/>
</dbReference>
<dbReference type="GO" id="GO:0008270">
    <property type="term" value="F:zinc ion binding"/>
    <property type="evidence" value="ECO:0007669"/>
    <property type="project" value="InterPro"/>
</dbReference>
<protein>
    <submittedName>
        <fullName evidence="2">NAD(P)-dependent alcohol dehydrogenase</fullName>
    </submittedName>
</protein>
<dbReference type="InterPro" id="IPR020843">
    <property type="entry name" value="ER"/>
</dbReference>
<evidence type="ECO:0000313" key="2">
    <source>
        <dbReference type="EMBL" id="TGN09684.1"/>
    </source>
</evidence>
<sequence length="325" mass="35143">MKAIVYSKYGSPDVLEFKEVEKPTPKANEVLIKIHAASVNAADWRLLRADPFLARLHTGLFKPTKFPILGSDIAGQVEAVGKDVVQFQPGDEVFGDVFKSGLGGFAEYKSACEDELVLKPTNISFEEAAAVPLAGLTALHGLRDKGLIKPGQKVLIGGASGGVGTFAVQIAKYFGAEVTAVCSTAKMDMARSIGADHVIDYTQEDFTKGEKRYDLILAVNGFRSIFDYKRALDVGGIYVMAGGDTAQLFQALLLGPWISLFGNKKMGALTSTPNQKDLLFLKMLLEEGKIKPVIDRRYSLNEVPEALRYLEKGHAGGKVIISISV</sequence>
<dbReference type="CDD" id="cd08267">
    <property type="entry name" value="MDR1"/>
    <property type="match status" value="1"/>
</dbReference>
<dbReference type="InterPro" id="IPR002364">
    <property type="entry name" value="Quin_OxRdtase/zeta-crystal_CS"/>
</dbReference>
<dbReference type="InterPro" id="IPR013154">
    <property type="entry name" value="ADH-like_N"/>
</dbReference>
<comment type="caution">
    <text evidence="2">The sequence shown here is derived from an EMBL/GenBank/DDBJ whole genome shotgun (WGS) entry which is preliminary data.</text>
</comment>
<dbReference type="Gene3D" id="3.90.180.10">
    <property type="entry name" value="Medium-chain alcohol dehydrogenases, catalytic domain"/>
    <property type="match status" value="1"/>
</dbReference>
<evidence type="ECO:0000313" key="3">
    <source>
        <dbReference type="Proteomes" id="UP000298264"/>
    </source>
</evidence>
<dbReference type="OrthoDB" id="9792162at2"/>
<dbReference type="EMBL" id="RQHV01000050">
    <property type="protein sequence ID" value="TGN09684.1"/>
    <property type="molecule type" value="Genomic_DNA"/>
</dbReference>
<reference evidence="2" key="1">
    <citation type="journal article" date="2019" name="PLoS Negl. Trop. Dis.">
        <title>Revisiting the worldwide diversity of Leptospira species in the environment.</title>
        <authorList>
            <person name="Vincent A.T."/>
            <person name="Schiettekatte O."/>
            <person name="Bourhy P."/>
            <person name="Veyrier F.J."/>
            <person name="Picardeau M."/>
        </authorList>
    </citation>
    <scope>NUCLEOTIDE SEQUENCE [LARGE SCALE GENOMIC DNA]</scope>
    <source>
        <strain evidence="2">201400974</strain>
    </source>
</reference>
<dbReference type="PANTHER" id="PTHR44013:SF1">
    <property type="entry name" value="ZINC-TYPE ALCOHOL DEHYDROGENASE-LIKE PROTEIN C16A3.02C"/>
    <property type="match status" value="1"/>
</dbReference>
<dbReference type="SUPFAM" id="SSF51735">
    <property type="entry name" value="NAD(P)-binding Rossmann-fold domains"/>
    <property type="match status" value="1"/>
</dbReference>
<feature type="domain" description="Enoyl reductase (ER)" evidence="1">
    <location>
        <begin position="10"/>
        <end position="321"/>
    </location>
</feature>
<dbReference type="PROSITE" id="PS01162">
    <property type="entry name" value="QOR_ZETA_CRYSTAL"/>
    <property type="match status" value="1"/>
</dbReference>
<organism evidence="2 3">
    <name type="scientific">Leptospira ilyithenensis</name>
    <dbReference type="NCBI Taxonomy" id="2484901"/>
    <lineage>
        <taxon>Bacteria</taxon>
        <taxon>Pseudomonadati</taxon>
        <taxon>Spirochaetota</taxon>
        <taxon>Spirochaetia</taxon>
        <taxon>Leptospirales</taxon>
        <taxon>Leptospiraceae</taxon>
        <taxon>Leptospira</taxon>
    </lineage>
</organism>
<dbReference type="SUPFAM" id="SSF50129">
    <property type="entry name" value="GroES-like"/>
    <property type="match status" value="1"/>
</dbReference>
<dbReference type="Proteomes" id="UP000298264">
    <property type="component" value="Unassembled WGS sequence"/>
</dbReference>
<dbReference type="PANTHER" id="PTHR44013">
    <property type="entry name" value="ZINC-TYPE ALCOHOL DEHYDROGENASE-LIKE PROTEIN C16A3.02C"/>
    <property type="match status" value="1"/>
</dbReference>
<dbReference type="GO" id="GO:0016491">
    <property type="term" value="F:oxidoreductase activity"/>
    <property type="evidence" value="ECO:0007669"/>
    <property type="project" value="InterPro"/>
</dbReference>
<evidence type="ECO:0000259" key="1">
    <source>
        <dbReference type="SMART" id="SM00829"/>
    </source>
</evidence>
<dbReference type="SMART" id="SM00829">
    <property type="entry name" value="PKS_ER"/>
    <property type="match status" value="1"/>
</dbReference>
<dbReference type="InterPro" id="IPR036291">
    <property type="entry name" value="NAD(P)-bd_dom_sf"/>
</dbReference>